<evidence type="ECO:0008006" key="4">
    <source>
        <dbReference type="Google" id="ProtNLM"/>
    </source>
</evidence>
<reference evidence="2 3" key="1">
    <citation type="journal article" date="2008" name="Int. J. Syst. Evol. Microbiol.">
        <title>Amphritea japonica sp. nov. and Amphritea balenae sp. nov., isolated from the sediment adjacent to sperm whale carcasses off Kagoshima, Japan.</title>
        <authorList>
            <person name="Miyazaki M."/>
            <person name="Nogi Y."/>
            <person name="Fujiwara Y."/>
            <person name="Kawato M."/>
            <person name="Nagahama T."/>
            <person name="Kubokawa K."/>
            <person name="Horikoshi K."/>
        </authorList>
    </citation>
    <scope>NUCLEOTIDE SEQUENCE [LARGE SCALE GENOMIC DNA]</scope>
    <source>
        <strain evidence="2 3">ATCC BAA-1530</strain>
    </source>
</reference>
<dbReference type="InterPro" id="IPR050767">
    <property type="entry name" value="Sel1_AlgK"/>
</dbReference>
<accession>A0A7R6PBG5</accession>
<dbReference type="PANTHER" id="PTHR11102">
    <property type="entry name" value="SEL-1-LIKE PROTEIN"/>
    <property type="match status" value="1"/>
</dbReference>
<keyword evidence="3" id="KW-1185">Reference proteome</keyword>
<evidence type="ECO:0000313" key="2">
    <source>
        <dbReference type="EMBL" id="BBB26932.1"/>
    </source>
</evidence>
<dbReference type="Pfam" id="PF08238">
    <property type="entry name" value="Sel1"/>
    <property type="match status" value="5"/>
</dbReference>
<sequence length="267" mass="30398">MKIFCFCFCLIFFCNDFAYSFTECESEAISKTSKALLVCRDKAKEGDEVAQYYYGAMLYYGDKVEKDILAGLGLIRKSANNGFSTAQAFLGRNYLKGADRNVDLSIYWLEKSALQHNDVGIKYLGEIFYFGLERDKDLVRAKNYFIESANLGNISAQEYLGAMYYKGVGGNADYEKAYYWYSVSALQGSPKSMAGLGIMYYFGQGVDENKSFSYAYLKAAKEMGFKNDGVVELMGLIYKLLNHRERSLSEYMSRKLSKKSMKIYENL</sequence>
<dbReference type="SUPFAM" id="SSF81901">
    <property type="entry name" value="HCP-like"/>
    <property type="match status" value="1"/>
</dbReference>
<name>A0A7R6PBG5_9GAMM</name>
<feature type="signal peptide" evidence="1">
    <location>
        <begin position="1"/>
        <end position="18"/>
    </location>
</feature>
<dbReference type="InterPro" id="IPR011990">
    <property type="entry name" value="TPR-like_helical_dom_sf"/>
</dbReference>
<dbReference type="AlphaFoldDB" id="A0A7R6PBG5"/>
<dbReference type="InterPro" id="IPR006597">
    <property type="entry name" value="Sel1-like"/>
</dbReference>
<dbReference type="RefSeq" id="WP_019620274.1">
    <property type="nucleotide sequence ID" value="NZ_AP014545.1"/>
</dbReference>
<keyword evidence="1" id="KW-0732">Signal</keyword>
<proteinExistence type="predicted"/>
<evidence type="ECO:0000313" key="3">
    <source>
        <dbReference type="Proteomes" id="UP000595663"/>
    </source>
</evidence>
<protein>
    <recommendedName>
        <fullName evidence="4">Sel1 repeat family protein</fullName>
    </recommendedName>
</protein>
<organism evidence="2 3">
    <name type="scientific">Amphritea japonica ATCC BAA-1530</name>
    <dbReference type="NCBI Taxonomy" id="1278309"/>
    <lineage>
        <taxon>Bacteria</taxon>
        <taxon>Pseudomonadati</taxon>
        <taxon>Pseudomonadota</taxon>
        <taxon>Gammaproteobacteria</taxon>
        <taxon>Oceanospirillales</taxon>
        <taxon>Oceanospirillaceae</taxon>
        <taxon>Amphritea</taxon>
    </lineage>
</organism>
<dbReference type="KEGG" id="ajp:AMJAP_2342"/>
<dbReference type="PANTHER" id="PTHR11102:SF147">
    <property type="entry name" value="SEL1L ADAPTOR SUBUNIT OF ERAD E3 UBIQUITIN LIGASE"/>
    <property type="match status" value="1"/>
</dbReference>
<dbReference type="GO" id="GO:0036503">
    <property type="term" value="P:ERAD pathway"/>
    <property type="evidence" value="ECO:0007669"/>
    <property type="project" value="TreeGrafter"/>
</dbReference>
<dbReference type="Gene3D" id="1.25.40.10">
    <property type="entry name" value="Tetratricopeptide repeat domain"/>
    <property type="match status" value="1"/>
</dbReference>
<feature type="chain" id="PRO_5032667916" description="Sel1 repeat family protein" evidence="1">
    <location>
        <begin position="19"/>
        <end position="267"/>
    </location>
</feature>
<evidence type="ECO:0000256" key="1">
    <source>
        <dbReference type="SAM" id="SignalP"/>
    </source>
</evidence>
<dbReference type="EMBL" id="AP014545">
    <property type="protein sequence ID" value="BBB26932.1"/>
    <property type="molecule type" value="Genomic_DNA"/>
</dbReference>
<gene>
    <name evidence="2" type="ORF">AMJAP_2342</name>
</gene>
<dbReference type="Proteomes" id="UP000595663">
    <property type="component" value="Chromosome"/>
</dbReference>
<dbReference type="SMART" id="SM00671">
    <property type="entry name" value="SEL1"/>
    <property type="match status" value="5"/>
</dbReference>
<dbReference type="OrthoDB" id="9204495at2"/>